<proteinExistence type="predicted"/>
<dbReference type="AlphaFoldDB" id="A0A6J4UI90"/>
<organism evidence="2">
    <name type="scientific">uncultured Thermomicrobiales bacterium</name>
    <dbReference type="NCBI Taxonomy" id="1645740"/>
    <lineage>
        <taxon>Bacteria</taxon>
        <taxon>Pseudomonadati</taxon>
        <taxon>Thermomicrobiota</taxon>
        <taxon>Thermomicrobia</taxon>
        <taxon>Thermomicrobiales</taxon>
        <taxon>environmental samples</taxon>
    </lineage>
</organism>
<evidence type="ECO:0000313" key="2">
    <source>
        <dbReference type="EMBL" id="CAA9551136.1"/>
    </source>
</evidence>
<gene>
    <name evidence="2" type="ORF">AVDCRST_MAG43-1064</name>
</gene>
<sequence>RARRGNFFGVGSRVRHRRRAAPVRARPSM</sequence>
<dbReference type="EMBL" id="CADCWI010000055">
    <property type="protein sequence ID" value="CAA9551136.1"/>
    <property type="molecule type" value="Genomic_DNA"/>
</dbReference>
<feature type="non-terminal residue" evidence="2">
    <location>
        <position position="1"/>
    </location>
</feature>
<reference evidence="2" key="1">
    <citation type="submission" date="2020-02" db="EMBL/GenBank/DDBJ databases">
        <authorList>
            <person name="Meier V. D."/>
        </authorList>
    </citation>
    <scope>NUCLEOTIDE SEQUENCE</scope>
    <source>
        <strain evidence="2">AVDCRST_MAG43</strain>
    </source>
</reference>
<evidence type="ECO:0000256" key="1">
    <source>
        <dbReference type="SAM" id="MobiDB-lite"/>
    </source>
</evidence>
<feature type="region of interest" description="Disordered" evidence="1">
    <location>
        <begin position="1"/>
        <end position="29"/>
    </location>
</feature>
<feature type="non-terminal residue" evidence="2">
    <location>
        <position position="29"/>
    </location>
</feature>
<protein>
    <submittedName>
        <fullName evidence="2">Uncharacterized protein</fullName>
    </submittedName>
</protein>
<name>A0A6J4UI90_9BACT</name>
<accession>A0A6J4UI90</accession>